<accession>A0A432MHB0</accession>
<dbReference type="InterPro" id="IPR035952">
    <property type="entry name" value="Rhomboid-like_sf"/>
</dbReference>
<feature type="domain" description="Peptidase S54 rhomboid" evidence="9">
    <location>
        <begin position="254"/>
        <end position="394"/>
    </location>
</feature>
<dbReference type="InterPro" id="IPR050925">
    <property type="entry name" value="Rhomboid_protease_S54"/>
</dbReference>
<proteinExistence type="inferred from homology"/>
<evidence type="ECO:0000313" key="10">
    <source>
        <dbReference type="EMBL" id="RUL86484.1"/>
    </source>
</evidence>
<dbReference type="GO" id="GO:0016020">
    <property type="term" value="C:membrane"/>
    <property type="evidence" value="ECO:0007669"/>
    <property type="project" value="UniProtKB-SubCell"/>
</dbReference>
<feature type="transmembrane region" description="Helical" evidence="8">
    <location>
        <begin position="208"/>
        <end position="229"/>
    </location>
</feature>
<dbReference type="Proteomes" id="UP000280296">
    <property type="component" value="Unassembled WGS sequence"/>
</dbReference>
<comment type="similarity">
    <text evidence="2">Belongs to the peptidase S54 family.</text>
</comment>
<dbReference type="AlphaFoldDB" id="A0A432MHB0"/>
<dbReference type="PANTHER" id="PTHR43731:SF14">
    <property type="entry name" value="PRESENILIN-ASSOCIATED RHOMBOID-LIKE PROTEIN, MITOCHONDRIAL"/>
    <property type="match status" value="1"/>
</dbReference>
<dbReference type="PANTHER" id="PTHR43731">
    <property type="entry name" value="RHOMBOID PROTEASE"/>
    <property type="match status" value="1"/>
</dbReference>
<evidence type="ECO:0000256" key="1">
    <source>
        <dbReference type="ARBA" id="ARBA00004141"/>
    </source>
</evidence>
<keyword evidence="10" id="KW-0645">Protease</keyword>
<evidence type="ECO:0000256" key="3">
    <source>
        <dbReference type="ARBA" id="ARBA00022692"/>
    </source>
</evidence>
<evidence type="ECO:0000313" key="11">
    <source>
        <dbReference type="Proteomes" id="UP000280296"/>
    </source>
</evidence>
<evidence type="ECO:0000256" key="2">
    <source>
        <dbReference type="ARBA" id="ARBA00009045"/>
    </source>
</evidence>
<keyword evidence="11" id="KW-1185">Reference proteome</keyword>
<evidence type="ECO:0000259" key="9">
    <source>
        <dbReference type="Pfam" id="PF01694"/>
    </source>
</evidence>
<name>A0A432MHB0_9BACT</name>
<feature type="transmembrane region" description="Helical" evidence="8">
    <location>
        <begin position="259"/>
        <end position="280"/>
    </location>
</feature>
<dbReference type="Gene3D" id="1.20.1540.10">
    <property type="entry name" value="Rhomboid-like"/>
    <property type="match status" value="1"/>
</dbReference>
<comment type="subcellular location">
    <subcellularLocation>
        <location evidence="1">Membrane</location>
        <topology evidence="1">Multi-pass membrane protein</topology>
    </subcellularLocation>
</comment>
<evidence type="ECO:0000256" key="5">
    <source>
        <dbReference type="ARBA" id="ARBA00022989"/>
    </source>
</evidence>
<dbReference type="GO" id="GO:0004252">
    <property type="term" value="F:serine-type endopeptidase activity"/>
    <property type="evidence" value="ECO:0007669"/>
    <property type="project" value="InterPro"/>
</dbReference>
<feature type="transmembrane region" description="Helical" evidence="8">
    <location>
        <begin position="319"/>
        <end position="340"/>
    </location>
</feature>
<reference evidence="10 11" key="1">
    <citation type="submission" date="2018-12" db="EMBL/GenBank/DDBJ databases">
        <authorList>
            <person name="Toschakov S.V."/>
        </authorList>
    </citation>
    <scope>NUCLEOTIDE SEQUENCE [LARGE SCALE GENOMIC DNA]</scope>
    <source>
        <strain evidence="10 11">GM2012</strain>
    </source>
</reference>
<dbReference type="InterPro" id="IPR022764">
    <property type="entry name" value="Peptidase_S54_rhomboid_dom"/>
</dbReference>
<comment type="caution">
    <text evidence="10">The sequence shown here is derived from an EMBL/GenBank/DDBJ whole genome shotgun (WGS) entry which is preliminary data.</text>
</comment>
<sequence length="417" mass="43260">MYDDTEPDVDAWEIFALAACQPLAGHPGCHVAPRLPAEAVVRALETYLRPRPGELLLAIIERPGPDGPVPACTLTSRRVCWPSPTPSRAPSGSGLGPRPGASRSFDDLPQTVSVTGDLAPALDLGRGQILPMPGLGQLDAVAALSGVLATLGQARRSGDLAGSTTSEALARSRAEIGHVVRQAQALHRADGGVRSFQADVMTATPMVVVTYLIVASCVLVFLAMALAGVSPINPTVPDLIAWGGNVGVAVAFDGEAWRLLSSVFLHGGLIHLALNMYVLYRAGPLLERLYGNLGFALLYLAAGLGGALASAWWHPLAVSVGASGAIFGLFGGLGAFLLSHRASIPAAVLKRVRGGVIALVLYNTLFGLVIPGIDNAAHLGGLVSGFVAGLFLRRDYFDTHGLVEAPPAASDRGEPPR</sequence>
<evidence type="ECO:0000256" key="4">
    <source>
        <dbReference type="ARBA" id="ARBA00022801"/>
    </source>
</evidence>
<feature type="region of interest" description="Disordered" evidence="7">
    <location>
        <begin position="80"/>
        <end position="108"/>
    </location>
</feature>
<feature type="transmembrane region" description="Helical" evidence="8">
    <location>
        <begin position="376"/>
        <end position="392"/>
    </location>
</feature>
<dbReference type="Pfam" id="PF01694">
    <property type="entry name" value="Rhomboid"/>
    <property type="match status" value="1"/>
</dbReference>
<keyword evidence="3 8" id="KW-0812">Transmembrane</keyword>
<evidence type="ECO:0000256" key="6">
    <source>
        <dbReference type="ARBA" id="ARBA00023136"/>
    </source>
</evidence>
<gene>
    <name evidence="10" type="ORF">TsocGM_16060</name>
</gene>
<keyword evidence="6 8" id="KW-0472">Membrane</keyword>
<dbReference type="GO" id="GO:0006508">
    <property type="term" value="P:proteolysis"/>
    <property type="evidence" value="ECO:0007669"/>
    <property type="project" value="UniProtKB-KW"/>
</dbReference>
<dbReference type="OrthoDB" id="9813074at2"/>
<feature type="transmembrane region" description="Helical" evidence="8">
    <location>
        <begin position="292"/>
        <end position="313"/>
    </location>
</feature>
<reference evidence="10 11" key="2">
    <citation type="submission" date="2019-01" db="EMBL/GenBank/DDBJ databases">
        <title>Tautonia sociabilis, a novel thermotolerant planctomycete of Isosphaeraceae family, isolated from a 4000 m deep subterranean habitat.</title>
        <authorList>
            <person name="Kovaleva O.L."/>
            <person name="Elcheninov A.G."/>
            <person name="Van Heerden E."/>
            <person name="Toshchakov S.V."/>
            <person name="Novikov A."/>
            <person name="Bonch-Osmolovskaya E.A."/>
            <person name="Kublanov I.V."/>
        </authorList>
    </citation>
    <scope>NUCLEOTIDE SEQUENCE [LARGE SCALE GENOMIC DNA]</scope>
    <source>
        <strain evidence="10 11">GM2012</strain>
    </source>
</reference>
<organism evidence="10 11">
    <name type="scientific">Tautonia sociabilis</name>
    <dbReference type="NCBI Taxonomy" id="2080755"/>
    <lineage>
        <taxon>Bacteria</taxon>
        <taxon>Pseudomonadati</taxon>
        <taxon>Planctomycetota</taxon>
        <taxon>Planctomycetia</taxon>
        <taxon>Isosphaerales</taxon>
        <taxon>Isosphaeraceae</taxon>
        <taxon>Tautonia</taxon>
    </lineage>
</organism>
<feature type="transmembrane region" description="Helical" evidence="8">
    <location>
        <begin position="352"/>
        <end position="370"/>
    </location>
</feature>
<keyword evidence="4" id="KW-0378">Hydrolase</keyword>
<evidence type="ECO:0000256" key="8">
    <source>
        <dbReference type="SAM" id="Phobius"/>
    </source>
</evidence>
<keyword evidence="5 8" id="KW-1133">Transmembrane helix</keyword>
<protein>
    <submittedName>
        <fullName evidence="10">Rhomboid family intramembrane serine protease</fullName>
    </submittedName>
</protein>
<dbReference type="RefSeq" id="WP_126726482.1">
    <property type="nucleotide sequence ID" value="NZ_RYZH01000031.1"/>
</dbReference>
<dbReference type="EMBL" id="RYZH01000031">
    <property type="protein sequence ID" value="RUL86484.1"/>
    <property type="molecule type" value="Genomic_DNA"/>
</dbReference>
<dbReference type="SUPFAM" id="SSF144091">
    <property type="entry name" value="Rhomboid-like"/>
    <property type="match status" value="1"/>
</dbReference>
<evidence type="ECO:0000256" key="7">
    <source>
        <dbReference type="SAM" id="MobiDB-lite"/>
    </source>
</evidence>